<feature type="non-terminal residue" evidence="2">
    <location>
        <position position="914"/>
    </location>
</feature>
<gene>
    <name evidence="2" type="ORF">CEUSTIGMA_g11248.t1</name>
</gene>
<accession>A0A250XL73</accession>
<feature type="compositionally biased region" description="Basic and acidic residues" evidence="1">
    <location>
        <begin position="182"/>
        <end position="192"/>
    </location>
</feature>
<organism evidence="2 3">
    <name type="scientific">Chlamydomonas eustigma</name>
    <dbReference type="NCBI Taxonomy" id="1157962"/>
    <lineage>
        <taxon>Eukaryota</taxon>
        <taxon>Viridiplantae</taxon>
        <taxon>Chlorophyta</taxon>
        <taxon>core chlorophytes</taxon>
        <taxon>Chlorophyceae</taxon>
        <taxon>CS clade</taxon>
        <taxon>Chlamydomonadales</taxon>
        <taxon>Chlamydomonadaceae</taxon>
        <taxon>Chlamydomonas</taxon>
    </lineage>
</organism>
<dbReference type="AlphaFoldDB" id="A0A250XL73"/>
<dbReference type="Proteomes" id="UP000232323">
    <property type="component" value="Unassembled WGS sequence"/>
</dbReference>
<feature type="region of interest" description="Disordered" evidence="1">
    <location>
        <begin position="616"/>
        <end position="645"/>
    </location>
</feature>
<feature type="region of interest" description="Disordered" evidence="1">
    <location>
        <begin position="383"/>
        <end position="495"/>
    </location>
</feature>
<name>A0A250XL73_9CHLO</name>
<evidence type="ECO:0000313" key="3">
    <source>
        <dbReference type="Proteomes" id="UP000232323"/>
    </source>
</evidence>
<protein>
    <submittedName>
        <fullName evidence="2">Uncharacterized protein</fullName>
    </submittedName>
</protein>
<feature type="compositionally biased region" description="Polar residues" evidence="1">
    <location>
        <begin position="472"/>
        <end position="490"/>
    </location>
</feature>
<feature type="compositionally biased region" description="Basic and acidic residues" evidence="1">
    <location>
        <begin position="826"/>
        <end position="844"/>
    </location>
</feature>
<feature type="compositionally biased region" description="Low complexity" evidence="1">
    <location>
        <begin position="390"/>
        <end position="403"/>
    </location>
</feature>
<feature type="compositionally biased region" description="Basic and acidic residues" evidence="1">
    <location>
        <begin position="616"/>
        <end position="626"/>
    </location>
</feature>
<feature type="region of interest" description="Disordered" evidence="1">
    <location>
        <begin position="1"/>
        <end position="29"/>
    </location>
</feature>
<feature type="compositionally biased region" description="Polar residues" evidence="1">
    <location>
        <begin position="84"/>
        <end position="93"/>
    </location>
</feature>
<feature type="compositionally biased region" description="Basic and acidic residues" evidence="1">
    <location>
        <begin position="461"/>
        <end position="471"/>
    </location>
</feature>
<feature type="region of interest" description="Disordered" evidence="1">
    <location>
        <begin position="824"/>
        <end position="854"/>
    </location>
</feature>
<feature type="compositionally biased region" description="Low complexity" evidence="1">
    <location>
        <begin position="232"/>
        <end position="245"/>
    </location>
</feature>
<feature type="compositionally biased region" description="Low complexity" evidence="1">
    <location>
        <begin position="316"/>
        <end position="329"/>
    </location>
</feature>
<dbReference type="EMBL" id="BEGY01000108">
    <property type="protein sequence ID" value="GAX83824.1"/>
    <property type="molecule type" value="Genomic_DNA"/>
</dbReference>
<feature type="compositionally biased region" description="Acidic residues" evidence="1">
    <location>
        <begin position="728"/>
        <end position="738"/>
    </location>
</feature>
<feature type="compositionally biased region" description="Polar residues" evidence="1">
    <location>
        <begin position="428"/>
        <end position="437"/>
    </location>
</feature>
<reference evidence="2 3" key="1">
    <citation type="submission" date="2017-08" db="EMBL/GenBank/DDBJ databases">
        <title>Acidophilic green algal genome provides insights into adaptation to an acidic environment.</title>
        <authorList>
            <person name="Hirooka S."/>
            <person name="Hirose Y."/>
            <person name="Kanesaki Y."/>
            <person name="Higuchi S."/>
            <person name="Fujiwara T."/>
            <person name="Onuma R."/>
            <person name="Era A."/>
            <person name="Ohbayashi R."/>
            <person name="Uzuka A."/>
            <person name="Nozaki H."/>
            <person name="Yoshikawa H."/>
            <person name="Miyagishima S.Y."/>
        </authorList>
    </citation>
    <scope>NUCLEOTIDE SEQUENCE [LARGE SCALE GENOMIC DNA]</scope>
    <source>
        <strain evidence="2 3">NIES-2499</strain>
    </source>
</reference>
<feature type="region of interest" description="Disordered" evidence="1">
    <location>
        <begin position="83"/>
        <end position="125"/>
    </location>
</feature>
<feature type="compositionally biased region" description="Low complexity" evidence="1">
    <location>
        <begin position="410"/>
        <end position="427"/>
    </location>
</feature>
<feature type="compositionally biased region" description="Basic residues" evidence="1">
    <location>
        <begin position="172"/>
        <end position="181"/>
    </location>
</feature>
<keyword evidence="3" id="KW-1185">Reference proteome</keyword>
<evidence type="ECO:0000256" key="1">
    <source>
        <dbReference type="SAM" id="MobiDB-lite"/>
    </source>
</evidence>
<evidence type="ECO:0000313" key="2">
    <source>
        <dbReference type="EMBL" id="GAX83824.1"/>
    </source>
</evidence>
<feature type="region of interest" description="Disordered" evidence="1">
    <location>
        <begin position="148"/>
        <end position="262"/>
    </location>
</feature>
<comment type="caution">
    <text evidence="2">The sequence shown here is derived from an EMBL/GenBank/DDBJ whole genome shotgun (WGS) entry which is preliminary data.</text>
</comment>
<feature type="region of interest" description="Disordered" evidence="1">
    <location>
        <begin position="316"/>
        <end position="349"/>
    </location>
</feature>
<feature type="compositionally biased region" description="Basic and acidic residues" evidence="1">
    <location>
        <begin position="98"/>
        <end position="119"/>
    </location>
</feature>
<feature type="region of interest" description="Disordered" evidence="1">
    <location>
        <begin position="702"/>
        <end position="755"/>
    </location>
</feature>
<proteinExistence type="predicted"/>
<sequence length="914" mass="98429">MDAANASSRIAGCQRQAQHTNTSSSKKKEEAKAFIILELKGERELTGATSGLTVLTANRRLQQYNLRGKLKNEELLAILRRNQEQPQAQSAAVTQPIEKNRGQQESVEKTERTRTKPSVEDAEASEPQALNQYIDALLKRTEEVHPIPTAPVHAKGTHPHQYDQGFGDTRSRTNKTGRPLKGKQEAKREPQEVKPTAALHVQPTAKEEAAPPAVQKAAASKHGLPSSTTVGAASQSKQPAKPQSKQMERSLSPALTPDQQQKHNKVLGAAMAPQQGTTVLAAESAGSARQGGHAAVASFKMGHSSITVTSSAVKNKLSSSGAPSSLKSAAGGGNKDAQLSGQMEGKRVHHMSVMKGPAEQLGCILGSEASELIRVLHADAHYGEDGTTRYSPPSGPVYSPGPSTHVGHNTVTSSSSRPPSQTSPSGSHPQASPQLITRRQGGWAAADATATGRLPSPSKVLDSESSRHHNIEQSNASCHAPSITTSYPSKSHSKLAPGLETAHLLQPDLTFHHVSKISSAVQTEDIGELGETGYSRWQPLGAELTQISQPLGAELAQISQPQKVRPTRPEYLHSSVMKLTTCDSIGAEAAAAAGTSADLSVHVTTSAVSELIRRFREAPPRPREQRSSTAAAAGPLRSRDVQDVQPDDDTISHQIIGTDEQLKDGNQNPGIGVSQPGYLNLDSSAASPSKMLSWRNHQTVEGATEINRPDLNMPYMRGRRPRHSSSSSDEEEDEEMNDETGSTSLAAAETGVKPDLSKLNDVMSEEEQEVGYEVSAMSRKHQRTYLELKRLLVKRQRTPGSHDRSMIVAGERDDDRRMSSMLVRSEGFDHGSQDATKRSPERETNGQGSAVDGLASALLNRSRSVLRERDQIQERIHAALLKIRHDGPAAGRQFYQNRAVQPEVIAIAKPFTYS</sequence>